<evidence type="ECO:0000256" key="1">
    <source>
        <dbReference type="ARBA" id="ARBA00004651"/>
    </source>
</evidence>
<accession>A0A263D0Y7</accession>
<evidence type="ECO:0000256" key="2">
    <source>
        <dbReference type="ARBA" id="ARBA00022475"/>
    </source>
</evidence>
<dbReference type="Proteomes" id="UP000242444">
    <property type="component" value="Unassembled WGS sequence"/>
</dbReference>
<evidence type="ECO:0000256" key="4">
    <source>
        <dbReference type="ARBA" id="ARBA00022989"/>
    </source>
</evidence>
<feature type="compositionally biased region" description="Basic and acidic residues" evidence="6">
    <location>
        <begin position="44"/>
        <end position="53"/>
    </location>
</feature>
<evidence type="ECO:0000256" key="5">
    <source>
        <dbReference type="ARBA" id="ARBA00023136"/>
    </source>
</evidence>
<comment type="caution">
    <text evidence="8">The sequence shown here is derived from an EMBL/GenBank/DDBJ whole genome shotgun (WGS) entry which is preliminary data.</text>
</comment>
<keyword evidence="9" id="KW-1185">Reference proteome</keyword>
<name>A0A263D0Y7_9PSEU</name>
<dbReference type="Gene3D" id="1.20.1250.20">
    <property type="entry name" value="MFS general substrate transporter like domains"/>
    <property type="match status" value="1"/>
</dbReference>
<keyword evidence="5 7" id="KW-0472">Membrane</keyword>
<feature type="compositionally biased region" description="Basic residues" evidence="6">
    <location>
        <begin position="60"/>
        <end position="69"/>
    </location>
</feature>
<feature type="transmembrane region" description="Helical" evidence="7">
    <location>
        <begin position="494"/>
        <end position="514"/>
    </location>
</feature>
<dbReference type="EMBL" id="NKYE01000015">
    <property type="protein sequence ID" value="OZM71196.1"/>
    <property type="molecule type" value="Genomic_DNA"/>
</dbReference>
<feature type="transmembrane region" description="Helical" evidence="7">
    <location>
        <begin position="226"/>
        <end position="249"/>
    </location>
</feature>
<dbReference type="PANTHER" id="PTHR23513">
    <property type="entry name" value="INTEGRAL MEMBRANE EFFLUX PROTEIN-RELATED"/>
    <property type="match status" value="1"/>
</dbReference>
<dbReference type="AlphaFoldDB" id="A0A263D0Y7"/>
<evidence type="ECO:0000313" key="9">
    <source>
        <dbReference type="Proteomes" id="UP000242444"/>
    </source>
</evidence>
<evidence type="ECO:0000256" key="3">
    <source>
        <dbReference type="ARBA" id="ARBA00022692"/>
    </source>
</evidence>
<feature type="transmembrane region" description="Helical" evidence="7">
    <location>
        <begin position="341"/>
        <end position="367"/>
    </location>
</feature>
<dbReference type="InParanoid" id="A0A263D0Y7"/>
<organism evidence="8 9">
    <name type="scientific">Amycolatopsis antarctica</name>
    <dbReference type="NCBI Taxonomy" id="1854586"/>
    <lineage>
        <taxon>Bacteria</taxon>
        <taxon>Bacillati</taxon>
        <taxon>Actinomycetota</taxon>
        <taxon>Actinomycetes</taxon>
        <taxon>Pseudonocardiales</taxon>
        <taxon>Pseudonocardiaceae</taxon>
        <taxon>Amycolatopsis</taxon>
    </lineage>
</organism>
<keyword evidence="2" id="KW-1003">Cell membrane</keyword>
<feature type="transmembrane region" description="Helical" evidence="7">
    <location>
        <begin position="195"/>
        <end position="220"/>
    </location>
</feature>
<feature type="transmembrane region" description="Helical" evidence="7">
    <location>
        <begin position="560"/>
        <end position="578"/>
    </location>
</feature>
<feature type="region of interest" description="Disordered" evidence="6">
    <location>
        <begin position="1"/>
        <end position="185"/>
    </location>
</feature>
<dbReference type="PANTHER" id="PTHR23513:SF6">
    <property type="entry name" value="MAJOR FACILITATOR SUPERFAMILY ASSOCIATED DOMAIN-CONTAINING PROTEIN"/>
    <property type="match status" value="1"/>
</dbReference>
<reference evidence="8 9" key="1">
    <citation type="submission" date="2017-07" db="EMBL/GenBank/DDBJ databases">
        <title>Amycolatopsis antarcticus sp. nov., isolated from the surface of an Antarcticus brown macroalga.</title>
        <authorList>
            <person name="Wang J."/>
            <person name="Leiva S."/>
            <person name="Huang J."/>
            <person name="Huang Y."/>
        </authorList>
    </citation>
    <scope>NUCLEOTIDE SEQUENCE [LARGE SCALE GENOMIC DNA]</scope>
    <source>
        <strain evidence="8 9">AU-G6</strain>
    </source>
</reference>
<dbReference type="SUPFAM" id="SSF103473">
    <property type="entry name" value="MFS general substrate transporter"/>
    <property type="match status" value="1"/>
</dbReference>
<protein>
    <recommendedName>
        <fullName evidence="10">MFS transporter</fullName>
    </recommendedName>
</protein>
<feature type="transmembrane region" description="Helical" evidence="7">
    <location>
        <begin position="439"/>
        <end position="458"/>
    </location>
</feature>
<dbReference type="InterPro" id="IPR011701">
    <property type="entry name" value="MFS"/>
</dbReference>
<feature type="compositionally biased region" description="Basic and acidic residues" evidence="6">
    <location>
        <begin position="175"/>
        <end position="185"/>
    </location>
</feature>
<evidence type="ECO:0008006" key="10">
    <source>
        <dbReference type="Google" id="ProtNLM"/>
    </source>
</evidence>
<evidence type="ECO:0000313" key="8">
    <source>
        <dbReference type="EMBL" id="OZM71196.1"/>
    </source>
</evidence>
<dbReference type="GO" id="GO:0005886">
    <property type="term" value="C:plasma membrane"/>
    <property type="evidence" value="ECO:0007669"/>
    <property type="project" value="UniProtKB-SubCell"/>
</dbReference>
<keyword evidence="3 7" id="KW-0812">Transmembrane</keyword>
<feature type="transmembrane region" description="Helical" evidence="7">
    <location>
        <begin position="405"/>
        <end position="427"/>
    </location>
</feature>
<evidence type="ECO:0000256" key="7">
    <source>
        <dbReference type="SAM" id="Phobius"/>
    </source>
</evidence>
<dbReference type="Pfam" id="PF07690">
    <property type="entry name" value="MFS_1"/>
    <property type="match status" value="1"/>
</dbReference>
<dbReference type="InterPro" id="IPR036259">
    <property type="entry name" value="MFS_trans_sf"/>
</dbReference>
<comment type="subcellular location">
    <subcellularLocation>
        <location evidence="1">Cell membrane</location>
        <topology evidence="1">Multi-pass membrane protein</topology>
    </subcellularLocation>
</comment>
<gene>
    <name evidence="8" type="ORF">CFN78_22085</name>
</gene>
<feature type="transmembrane region" description="Helical" evidence="7">
    <location>
        <begin position="470"/>
        <end position="488"/>
    </location>
</feature>
<keyword evidence="4 7" id="KW-1133">Transmembrane helix</keyword>
<dbReference type="CDD" id="cd06173">
    <property type="entry name" value="MFS_MefA_like"/>
    <property type="match status" value="1"/>
</dbReference>
<dbReference type="OrthoDB" id="145388at2"/>
<dbReference type="GO" id="GO:0022857">
    <property type="term" value="F:transmembrane transporter activity"/>
    <property type="evidence" value="ECO:0007669"/>
    <property type="project" value="InterPro"/>
</dbReference>
<feature type="transmembrane region" description="Helical" evidence="7">
    <location>
        <begin position="270"/>
        <end position="293"/>
    </location>
</feature>
<sequence>MRWPPAGGADRGLLARRPPASRAARADEPAGGCPGQAGTPAGGRSERPVEHRRAPPRPGCPRHAHRAAARRAGAGGRVRRGRCRRADRRRHRPRSGDHRQSGAPPARDGDRRRWPPPLPVVSAARPLQHVLRAPRAGRRRHPDQGDPQGRLRCPAASARVLGHHRPGARVSAPGRSEDRQAETAEPARRSRFLPLWLSTACSGLADGVYLMVLPLIALTLTTSPALIAGVRVAQTAAGLIFGLAVGVLVDRFDRRKLIIYAGAIRGAAMAGLAAAIALDALTLPLVFVAAFVIGTAECVSDTAGQAIVPMVVERDGLRRANGRIYGTQTVTNDFVGAPLGAALLGLSTVVAVLTPAGLYLIAAVALLPLAGRFTAVAESGTPTTVMQEMWAGVKSLWDNVVLRRIAMYGAISNFTNSAFFAVFILFAVGGTSAMGLSSFQYGLLLTAAAAGAVSGASLADRVCRSLSPRVVLTGVVLALGLCFATPVLTSSPPLVALVLAASGFVTAIGGVMTVSLRQTLAPANLIGRVAAGSRLLSLAARPLGALAGGAVSQVSGPRGLFVVLAVVVLTALPLTVRLRAGEPG</sequence>
<proteinExistence type="predicted"/>
<feature type="compositionally biased region" description="Basic residues" evidence="6">
    <location>
        <begin position="77"/>
        <end position="93"/>
    </location>
</feature>
<evidence type="ECO:0000256" key="6">
    <source>
        <dbReference type="SAM" id="MobiDB-lite"/>
    </source>
</evidence>